<dbReference type="AlphaFoldDB" id="A0A174NRM7"/>
<dbReference type="Gene3D" id="3.90.220.20">
    <property type="entry name" value="DNA methylase specificity domains"/>
    <property type="match status" value="1"/>
</dbReference>
<evidence type="ECO:0000256" key="2">
    <source>
        <dbReference type="ARBA" id="ARBA00022747"/>
    </source>
</evidence>
<dbReference type="PANTHER" id="PTHR30408">
    <property type="entry name" value="TYPE-1 RESTRICTION ENZYME ECOKI SPECIFICITY PROTEIN"/>
    <property type="match status" value="1"/>
</dbReference>
<dbReference type="EMBL" id="CZBE01000005">
    <property type="protein sequence ID" value="CUP49911.1"/>
    <property type="molecule type" value="Genomic_DNA"/>
</dbReference>
<dbReference type="InterPro" id="IPR044946">
    <property type="entry name" value="Restrct_endonuc_typeI_TRD_sf"/>
</dbReference>
<keyword evidence="3" id="KW-0238">DNA-binding</keyword>
<comment type="similarity">
    <text evidence="1">Belongs to the type-I restriction system S methylase family.</text>
</comment>
<name>A0A174NRM7_9FIRM</name>
<evidence type="ECO:0000256" key="3">
    <source>
        <dbReference type="ARBA" id="ARBA00023125"/>
    </source>
</evidence>
<evidence type="ECO:0000256" key="1">
    <source>
        <dbReference type="ARBA" id="ARBA00010923"/>
    </source>
</evidence>
<dbReference type="GO" id="GO:0009307">
    <property type="term" value="P:DNA restriction-modification system"/>
    <property type="evidence" value="ECO:0007669"/>
    <property type="project" value="UniProtKB-KW"/>
</dbReference>
<dbReference type="Pfam" id="PF01420">
    <property type="entry name" value="Methylase_S"/>
    <property type="match status" value="1"/>
</dbReference>
<dbReference type="InterPro" id="IPR052021">
    <property type="entry name" value="Type-I_RS_S_subunit"/>
</dbReference>
<dbReference type="SUPFAM" id="SSF116734">
    <property type="entry name" value="DNA methylase specificity domain"/>
    <property type="match status" value="1"/>
</dbReference>
<dbReference type="Proteomes" id="UP000095765">
    <property type="component" value="Unassembled WGS sequence"/>
</dbReference>
<proteinExistence type="inferred from homology"/>
<accession>A0A174NRM7</accession>
<keyword evidence="2" id="KW-0680">Restriction system</keyword>
<sequence length="194" mass="22342">MKLRDLASVRSGLVLSRKQAKEPSEYRYPLINLRCIQQEGTIQLKEADIYEAKEPLKEEYLSQSGDIIVRLTAPYTAVLIDETTSGMVVSSNFVVIRVEDKSLLPEYLFWLLNTEKIKRNIYENATSNMLGAVNARFLADFELALLSVEDQRKISQFNLLAKRERQLLRMLADEKEKYYAGVLNQAYKRAKKGK</sequence>
<dbReference type="OrthoDB" id="5360691at2"/>
<dbReference type="GO" id="GO:0003677">
    <property type="term" value="F:DNA binding"/>
    <property type="evidence" value="ECO:0007669"/>
    <property type="project" value="UniProtKB-KW"/>
</dbReference>
<feature type="domain" description="Type I restriction modification DNA specificity" evidence="4">
    <location>
        <begin position="1"/>
        <end position="156"/>
    </location>
</feature>
<organism evidence="5 6">
    <name type="scientific">Anaerotruncus colihominis</name>
    <dbReference type="NCBI Taxonomy" id="169435"/>
    <lineage>
        <taxon>Bacteria</taxon>
        <taxon>Bacillati</taxon>
        <taxon>Bacillota</taxon>
        <taxon>Clostridia</taxon>
        <taxon>Eubacteriales</taxon>
        <taxon>Oscillospiraceae</taxon>
        <taxon>Anaerotruncus</taxon>
    </lineage>
</organism>
<evidence type="ECO:0000313" key="6">
    <source>
        <dbReference type="Proteomes" id="UP000095765"/>
    </source>
</evidence>
<reference evidence="5 6" key="1">
    <citation type="submission" date="2015-09" db="EMBL/GenBank/DDBJ databases">
        <authorList>
            <consortium name="Pathogen Informatics"/>
        </authorList>
    </citation>
    <scope>NUCLEOTIDE SEQUENCE [LARGE SCALE GENOMIC DNA]</scope>
    <source>
        <strain evidence="5 6">2789STDY5834939</strain>
    </source>
</reference>
<evidence type="ECO:0000313" key="5">
    <source>
        <dbReference type="EMBL" id="CUP49911.1"/>
    </source>
</evidence>
<evidence type="ECO:0000259" key="4">
    <source>
        <dbReference type="Pfam" id="PF01420"/>
    </source>
</evidence>
<gene>
    <name evidence="5" type="ORF">ERS852551_00997</name>
</gene>
<dbReference type="InterPro" id="IPR000055">
    <property type="entry name" value="Restrct_endonuc_typeI_TRD"/>
</dbReference>
<dbReference type="PANTHER" id="PTHR30408:SF12">
    <property type="entry name" value="TYPE I RESTRICTION ENZYME MJAVIII SPECIFICITY SUBUNIT"/>
    <property type="match status" value="1"/>
</dbReference>
<protein>
    <recommendedName>
        <fullName evidence="4">Type I restriction modification DNA specificity domain-containing protein</fullName>
    </recommendedName>
</protein>
<dbReference type="CDD" id="cd16961">
    <property type="entry name" value="RMtype1_S_TRD-CR_like"/>
    <property type="match status" value="1"/>
</dbReference>